<gene>
    <name evidence="5" type="ORF">FB476_2382</name>
</gene>
<evidence type="ECO:0000313" key="5">
    <source>
        <dbReference type="EMBL" id="TQM97470.1"/>
    </source>
</evidence>
<dbReference type="Gene3D" id="3.40.630.30">
    <property type="match status" value="1"/>
</dbReference>
<proteinExistence type="inferred from homology"/>
<name>A0A543KQX1_9MICO</name>
<dbReference type="PANTHER" id="PTHR43877">
    <property type="entry name" value="AMINOALKYLPHOSPHONATE N-ACETYLTRANSFERASE-RELATED-RELATED"/>
    <property type="match status" value="1"/>
</dbReference>
<evidence type="ECO:0000256" key="1">
    <source>
        <dbReference type="ARBA" id="ARBA00022679"/>
    </source>
</evidence>
<dbReference type="InterPro" id="IPR006464">
    <property type="entry name" value="AcTrfase_RimI/Ard1"/>
</dbReference>
<dbReference type="GO" id="GO:0005737">
    <property type="term" value="C:cytoplasm"/>
    <property type="evidence" value="ECO:0007669"/>
    <property type="project" value="UniProtKB-SubCell"/>
</dbReference>
<dbReference type="RefSeq" id="WP_238329685.1">
    <property type="nucleotide sequence ID" value="NZ_BAAAIL010000002.1"/>
</dbReference>
<dbReference type="Proteomes" id="UP000315133">
    <property type="component" value="Unassembled WGS sequence"/>
</dbReference>
<comment type="caution">
    <text evidence="5">The sequence shown here is derived from an EMBL/GenBank/DDBJ whole genome shotgun (WGS) entry which is preliminary data.</text>
</comment>
<evidence type="ECO:0000256" key="2">
    <source>
        <dbReference type="ARBA" id="ARBA00023315"/>
    </source>
</evidence>
<dbReference type="CDD" id="cd04301">
    <property type="entry name" value="NAT_SF"/>
    <property type="match status" value="1"/>
</dbReference>
<keyword evidence="3" id="KW-0963">Cytoplasm</keyword>
<dbReference type="Pfam" id="PF00583">
    <property type="entry name" value="Acetyltransf_1"/>
    <property type="match status" value="1"/>
</dbReference>
<dbReference type="AlphaFoldDB" id="A0A543KQX1"/>
<keyword evidence="1 5" id="KW-0808">Transferase</keyword>
<keyword evidence="2" id="KW-0012">Acyltransferase</keyword>
<evidence type="ECO:0000313" key="6">
    <source>
        <dbReference type="Proteomes" id="UP000315133"/>
    </source>
</evidence>
<evidence type="ECO:0000259" key="4">
    <source>
        <dbReference type="PROSITE" id="PS51186"/>
    </source>
</evidence>
<dbReference type="InterPro" id="IPR016181">
    <property type="entry name" value="Acyl_CoA_acyltransferase"/>
</dbReference>
<comment type="function">
    <text evidence="3">Acetylates the N-terminal alanine of ribosomal protein bS18.</text>
</comment>
<comment type="similarity">
    <text evidence="3">Belongs to the acetyltransferase family. RimI subfamily.</text>
</comment>
<dbReference type="EC" id="2.3.1.266" evidence="3"/>
<sequence length="155" mass="16750">MRVREAGWRDLAGMARLEAECFPVDAWSEGLFWSEFAQRPQRAYWVATADDADGTIAGYAGLSTAGEDAEVMTIAVGPEHRGTGLGARLLDLLHETAAAAGASGVLLEVRADNEPARGLYATRGYQLVHTRRGYYRSAQGAPAVDALVLRKELTR</sequence>
<dbReference type="InterPro" id="IPR000182">
    <property type="entry name" value="GNAT_dom"/>
</dbReference>
<keyword evidence="6" id="KW-1185">Reference proteome</keyword>
<dbReference type="InterPro" id="IPR050832">
    <property type="entry name" value="Bact_Acetyltransf"/>
</dbReference>
<accession>A0A543KQX1</accession>
<comment type="catalytic activity">
    <reaction evidence="3">
        <text>N-terminal L-alanyl-[ribosomal protein bS18] + acetyl-CoA = N-terminal N(alpha)-acetyl-L-alanyl-[ribosomal protein bS18] + CoA + H(+)</text>
        <dbReference type="Rhea" id="RHEA:43756"/>
        <dbReference type="Rhea" id="RHEA-COMP:10676"/>
        <dbReference type="Rhea" id="RHEA-COMP:10677"/>
        <dbReference type="ChEBI" id="CHEBI:15378"/>
        <dbReference type="ChEBI" id="CHEBI:57287"/>
        <dbReference type="ChEBI" id="CHEBI:57288"/>
        <dbReference type="ChEBI" id="CHEBI:64718"/>
        <dbReference type="ChEBI" id="CHEBI:83683"/>
        <dbReference type="EC" id="2.3.1.266"/>
    </reaction>
</comment>
<comment type="subcellular location">
    <subcellularLocation>
        <location evidence="3">Cytoplasm</location>
    </subcellularLocation>
</comment>
<dbReference type="NCBIfam" id="TIGR01575">
    <property type="entry name" value="rimI"/>
    <property type="match status" value="1"/>
</dbReference>
<evidence type="ECO:0000256" key="3">
    <source>
        <dbReference type="RuleBase" id="RU363094"/>
    </source>
</evidence>
<dbReference type="GO" id="GO:0008999">
    <property type="term" value="F:protein-N-terminal-alanine acetyltransferase activity"/>
    <property type="evidence" value="ECO:0007669"/>
    <property type="project" value="UniProtKB-EC"/>
</dbReference>
<feature type="domain" description="N-acetyltransferase" evidence="4">
    <location>
        <begin position="1"/>
        <end position="154"/>
    </location>
</feature>
<dbReference type="EMBL" id="VFPU01000001">
    <property type="protein sequence ID" value="TQM97470.1"/>
    <property type="molecule type" value="Genomic_DNA"/>
</dbReference>
<reference evidence="5 6" key="1">
    <citation type="submission" date="2019-06" db="EMBL/GenBank/DDBJ databases">
        <title>Sequencing the genomes of 1000 actinobacteria strains.</title>
        <authorList>
            <person name="Klenk H.-P."/>
        </authorList>
    </citation>
    <scope>NUCLEOTIDE SEQUENCE [LARGE SCALE GENOMIC DNA]</scope>
    <source>
        <strain evidence="5 6">DSM 12362</strain>
    </source>
</reference>
<protein>
    <recommendedName>
        <fullName evidence="3">[Ribosomal protein bS18]-alanine N-acetyltransferase</fullName>
        <ecNumber evidence="3">2.3.1.266</ecNumber>
    </recommendedName>
</protein>
<organism evidence="5 6">
    <name type="scientific">Ornithinimicrobium humiphilum</name>
    <dbReference type="NCBI Taxonomy" id="125288"/>
    <lineage>
        <taxon>Bacteria</taxon>
        <taxon>Bacillati</taxon>
        <taxon>Actinomycetota</taxon>
        <taxon>Actinomycetes</taxon>
        <taxon>Micrococcales</taxon>
        <taxon>Ornithinimicrobiaceae</taxon>
        <taxon>Ornithinimicrobium</taxon>
    </lineage>
</organism>
<dbReference type="SUPFAM" id="SSF55729">
    <property type="entry name" value="Acyl-CoA N-acyltransferases (Nat)"/>
    <property type="match status" value="1"/>
</dbReference>
<dbReference type="PROSITE" id="PS51186">
    <property type="entry name" value="GNAT"/>
    <property type="match status" value="1"/>
</dbReference>